<organism evidence="1 2">
    <name type="scientific">Haematococcus lacustris</name>
    <name type="common">Green alga</name>
    <name type="synonym">Haematococcus pluvialis</name>
    <dbReference type="NCBI Taxonomy" id="44745"/>
    <lineage>
        <taxon>Eukaryota</taxon>
        <taxon>Viridiplantae</taxon>
        <taxon>Chlorophyta</taxon>
        <taxon>core chlorophytes</taxon>
        <taxon>Chlorophyceae</taxon>
        <taxon>CS clade</taxon>
        <taxon>Chlamydomonadales</taxon>
        <taxon>Haematococcaceae</taxon>
        <taxon>Haematococcus</taxon>
    </lineage>
</organism>
<proteinExistence type="predicted"/>
<dbReference type="EMBL" id="BLLF01000947">
    <property type="protein sequence ID" value="GFH16105.1"/>
    <property type="molecule type" value="Genomic_DNA"/>
</dbReference>
<sequence length="131" mass="13981">MVVGGGFSAGDTLDLVVEASRAAGRCVPSSALEEAESMSADLSLAIQQRLSVEAIAAQRQLEAAWEVELAVQQSGGELVGATTLEGAEQLLAMYVNRGNAVWAAGQRWSHPSLWDARKQEEWMVLVVRRGA</sequence>
<name>A0A699Z3E6_HAELA</name>
<gene>
    <name evidence="1" type="ORF">HaLaN_12464</name>
</gene>
<keyword evidence="2" id="KW-1185">Reference proteome</keyword>
<evidence type="ECO:0000313" key="1">
    <source>
        <dbReference type="EMBL" id="GFH16105.1"/>
    </source>
</evidence>
<dbReference type="AlphaFoldDB" id="A0A699Z3E6"/>
<accession>A0A699Z3E6</accession>
<reference evidence="1 2" key="1">
    <citation type="submission" date="2020-02" db="EMBL/GenBank/DDBJ databases">
        <title>Draft genome sequence of Haematococcus lacustris strain NIES-144.</title>
        <authorList>
            <person name="Morimoto D."/>
            <person name="Nakagawa S."/>
            <person name="Yoshida T."/>
            <person name="Sawayama S."/>
        </authorList>
    </citation>
    <scope>NUCLEOTIDE SEQUENCE [LARGE SCALE GENOMIC DNA]</scope>
    <source>
        <strain evidence="1 2">NIES-144</strain>
    </source>
</reference>
<dbReference type="Proteomes" id="UP000485058">
    <property type="component" value="Unassembled WGS sequence"/>
</dbReference>
<comment type="caution">
    <text evidence="1">The sequence shown here is derived from an EMBL/GenBank/DDBJ whole genome shotgun (WGS) entry which is preliminary data.</text>
</comment>
<protein>
    <submittedName>
        <fullName evidence="1">Uncharacterized protein</fullName>
    </submittedName>
</protein>
<evidence type="ECO:0000313" key="2">
    <source>
        <dbReference type="Proteomes" id="UP000485058"/>
    </source>
</evidence>